<organism evidence="1 2">
    <name type="scientific">Streptococcus moroccensis</name>
    <dbReference type="NCBI Taxonomy" id="1451356"/>
    <lineage>
        <taxon>Bacteria</taxon>
        <taxon>Bacillati</taxon>
        <taxon>Bacillota</taxon>
        <taxon>Bacilli</taxon>
        <taxon>Lactobacillales</taxon>
        <taxon>Streptococcaceae</taxon>
        <taxon>Streptococcus</taxon>
    </lineage>
</organism>
<dbReference type="Proteomes" id="UP001223079">
    <property type="component" value="Unassembled WGS sequence"/>
</dbReference>
<sequence length="33" mass="3884">MLDYIPPLDGEPIMSPQEMIEYWIQLAEESSEE</sequence>
<reference evidence="1 2" key="1">
    <citation type="submission" date="2023-07" db="EMBL/GenBank/DDBJ databases">
        <title>Genomic Encyclopedia of Type Strains, Phase IV (KMG-IV): sequencing the most valuable type-strain genomes for metagenomic binning, comparative biology and taxonomic classification.</title>
        <authorList>
            <person name="Goeker M."/>
        </authorList>
    </citation>
    <scope>NUCLEOTIDE SEQUENCE [LARGE SCALE GENOMIC DNA]</scope>
    <source>
        <strain evidence="1 2">DSM 105143</strain>
    </source>
</reference>
<accession>A0ABT9YQM4</accession>
<comment type="caution">
    <text evidence="1">The sequence shown here is derived from an EMBL/GenBank/DDBJ whole genome shotgun (WGS) entry which is preliminary data.</text>
</comment>
<gene>
    <name evidence="1" type="ORF">J2S23_000849</name>
</gene>
<evidence type="ECO:0000313" key="1">
    <source>
        <dbReference type="EMBL" id="MDQ0222298.1"/>
    </source>
</evidence>
<dbReference type="EMBL" id="JAUSTM010000006">
    <property type="protein sequence ID" value="MDQ0222298.1"/>
    <property type="molecule type" value="Genomic_DNA"/>
</dbReference>
<keyword evidence="2" id="KW-1185">Reference proteome</keyword>
<name>A0ABT9YQM4_9STRE</name>
<evidence type="ECO:0000313" key="2">
    <source>
        <dbReference type="Proteomes" id="UP001223079"/>
    </source>
</evidence>
<protein>
    <submittedName>
        <fullName evidence="1">Uncharacterized protein</fullName>
    </submittedName>
</protein>
<proteinExistence type="predicted"/>